<dbReference type="PANTHER" id="PTHR10806">
    <property type="entry name" value="SIGNAL PEPTIDASE COMPLEX CATALYTIC SUBUNIT SEC11"/>
    <property type="match status" value="1"/>
</dbReference>
<sequence length="225" mass="24290">MTETADQTAVRTTSVRAAVGVCVEIIGWIFTAVVVGLVIASVVMMARGYRMVAVTSGSMRPTYEVGDAVLVRPGKPDDVRIGDIVVFSTGDHTQMTIHRIVGGYEVFGRGLHYRTKGDANTEPDAQLLHPDAIQGKGSSRIPQAGRIAHLLSADAGRIVLIGLLMLMIGREVVTIVQVRRRMKKRAQAAPPADDETAAGLDELLELPQEIPEARTPKSQDRSRAK</sequence>
<keyword evidence="9" id="KW-0378">Hydrolase</keyword>
<dbReference type="RefSeq" id="WP_146350451.1">
    <property type="nucleotide sequence ID" value="NZ_VOBR01000005.1"/>
</dbReference>
<evidence type="ECO:0000256" key="4">
    <source>
        <dbReference type="ARBA" id="ARBA00023136"/>
    </source>
</evidence>
<dbReference type="GO" id="GO:0006465">
    <property type="term" value="P:signal peptide processing"/>
    <property type="evidence" value="ECO:0007669"/>
    <property type="project" value="UniProtKB-UniRule"/>
</dbReference>
<comment type="subcellular location">
    <subcellularLocation>
        <location evidence="1">Membrane</location>
    </subcellularLocation>
</comment>
<dbReference type="Pfam" id="PF10502">
    <property type="entry name" value="Peptidase_S26"/>
    <property type="match status" value="1"/>
</dbReference>
<evidence type="ECO:0000313" key="9">
    <source>
        <dbReference type="EMBL" id="TWP52395.1"/>
    </source>
</evidence>
<dbReference type="InterPro" id="IPR001733">
    <property type="entry name" value="Peptidase_S26B"/>
</dbReference>
<dbReference type="PANTHER" id="PTHR10806:SF6">
    <property type="entry name" value="SIGNAL PEPTIDASE COMPLEX CATALYTIC SUBUNIT SEC11"/>
    <property type="match status" value="1"/>
</dbReference>
<dbReference type="GO" id="GO:0004252">
    <property type="term" value="F:serine-type endopeptidase activity"/>
    <property type="evidence" value="ECO:0007669"/>
    <property type="project" value="UniProtKB-UniRule"/>
</dbReference>
<keyword evidence="10" id="KW-1185">Reference proteome</keyword>
<keyword evidence="2 7" id="KW-0812">Transmembrane</keyword>
<dbReference type="CDD" id="cd06530">
    <property type="entry name" value="S26_SPase_I"/>
    <property type="match status" value="1"/>
</dbReference>
<evidence type="ECO:0000256" key="1">
    <source>
        <dbReference type="ARBA" id="ARBA00004370"/>
    </source>
</evidence>
<dbReference type="NCBIfam" id="TIGR02228">
    <property type="entry name" value="sigpep_I_arch"/>
    <property type="match status" value="1"/>
</dbReference>
<dbReference type="SUPFAM" id="SSF51306">
    <property type="entry name" value="LexA/Signal peptidase"/>
    <property type="match status" value="1"/>
</dbReference>
<dbReference type="InterPro" id="IPR019533">
    <property type="entry name" value="Peptidase_S26"/>
</dbReference>
<dbReference type="Gene3D" id="2.10.109.10">
    <property type="entry name" value="Umud Fragment, subunit A"/>
    <property type="match status" value="1"/>
</dbReference>
<name>A0A563EXG9_9PSEU</name>
<dbReference type="GO" id="GO:0009003">
    <property type="term" value="F:signal peptidase activity"/>
    <property type="evidence" value="ECO:0007669"/>
    <property type="project" value="UniProtKB-EC"/>
</dbReference>
<evidence type="ECO:0000256" key="6">
    <source>
        <dbReference type="SAM" id="MobiDB-lite"/>
    </source>
</evidence>
<feature type="region of interest" description="Disordered" evidence="6">
    <location>
        <begin position="185"/>
        <end position="225"/>
    </location>
</feature>
<organism evidence="9 10">
    <name type="scientific">Lentzea tibetensis</name>
    <dbReference type="NCBI Taxonomy" id="2591470"/>
    <lineage>
        <taxon>Bacteria</taxon>
        <taxon>Bacillati</taxon>
        <taxon>Actinomycetota</taxon>
        <taxon>Actinomycetes</taxon>
        <taxon>Pseudonocardiales</taxon>
        <taxon>Pseudonocardiaceae</taxon>
        <taxon>Lentzea</taxon>
    </lineage>
</organism>
<dbReference type="EMBL" id="VOBR01000005">
    <property type="protein sequence ID" value="TWP52395.1"/>
    <property type="molecule type" value="Genomic_DNA"/>
</dbReference>
<dbReference type="EC" id="3.4.21.89" evidence="5"/>
<keyword evidence="4 7" id="KW-0472">Membrane</keyword>
<protein>
    <recommendedName>
        <fullName evidence="5">Signal peptidase I</fullName>
        <ecNumber evidence="5">3.4.21.89</ecNumber>
    </recommendedName>
</protein>
<accession>A0A563EXG9</accession>
<evidence type="ECO:0000256" key="7">
    <source>
        <dbReference type="SAM" id="Phobius"/>
    </source>
</evidence>
<dbReference type="Proteomes" id="UP000316639">
    <property type="component" value="Unassembled WGS sequence"/>
</dbReference>
<evidence type="ECO:0000313" key="10">
    <source>
        <dbReference type="Proteomes" id="UP000316639"/>
    </source>
</evidence>
<reference evidence="9 10" key="1">
    <citation type="submission" date="2019-07" db="EMBL/GenBank/DDBJ databases">
        <title>Lentzea xizangensis sp. nov., isolated from Qinghai-Tibetan Plateau Soils.</title>
        <authorList>
            <person name="Huang J."/>
        </authorList>
    </citation>
    <scope>NUCLEOTIDE SEQUENCE [LARGE SCALE GENOMIC DNA]</scope>
    <source>
        <strain evidence="9 10">FXJ1.1311</strain>
    </source>
</reference>
<feature type="compositionally biased region" description="Basic and acidic residues" evidence="6">
    <location>
        <begin position="211"/>
        <end position="225"/>
    </location>
</feature>
<dbReference type="InterPro" id="IPR036286">
    <property type="entry name" value="LexA/Signal_pep-like_sf"/>
</dbReference>
<evidence type="ECO:0000256" key="2">
    <source>
        <dbReference type="ARBA" id="ARBA00022692"/>
    </source>
</evidence>
<evidence type="ECO:0000256" key="5">
    <source>
        <dbReference type="NCBIfam" id="TIGR02228"/>
    </source>
</evidence>
<keyword evidence="3 7" id="KW-1133">Transmembrane helix</keyword>
<dbReference type="GO" id="GO:0016020">
    <property type="term" value="C:membrane"/>
    <property type="evidence" value="ECO:0007669"/>
    <property type="project" value="UniProtKB-SubCell"/>
</dbReference>
<comment type="caution">
    <text evidence="9">The sequence shown here is derived from an EMBL/GenBank/DDBJ whole genome shotgun (WGS) entry which is preliminary data.</text>
</comment>
<proteinExistence type="predicted"/>
<evidence type="ECO:0000256" key="3">
    <source>
        <dbReference type="ARBA" id="ARBA00022989"/>
    </source>
</evidence>
<gene>
    <name evidence="9" type="ORF">FKR81_08635</name>
</gene>
<feature type="domain" description="Peptidase S26" evidence="8">
    <location>
        <begin position="26"/>
        <end position="102"/>
    </location>
</feature>
<evidence type="ECO:0000259" key="8">
    <source>
        <dbReference type="Pfam" id="PF10502"/>
    </source>
</evidence>
<dbReference type="OrthoDB" id="5241786at2"/>
<feature type="transmembrane region" description="Helical" evidence="7">
    <location>
        <begin position="21"/>
        <end position="46"/>
    </location>
</feature>
<dbReference type="AlphaFoldDB" id="A0A563EXG9"/>